<dbReference type="Proteomes" id="UP000694863">
    <property type="component" value="Unplaced"/>
</dbReference>
<reference evidence="2" key="1">
    <citation type="submission" date="2025-08" db="UniProtKB">
        <authorList>
            <consortium name="RefSeq"/>
        </authorList>
    </citation>
    <scope>IDENTIFICATION</scope>
</reference>
<organism evidence="1 2">
    <name type="scientific">Echinops telfairi</name>
    <name type="common">Lesser hedgehog tenrec</name>
    <dbReference type="NCBI Taxonomy" id="9371"/>
    <lineage>
        <taxon>Eukaryota</taxon>
        <taxon>Metazoa</taxon>
        <taxon>Chordata</taxon>
        <taxon>Craniata</taxon>
        <taxon>Vertebrata</taxon>
        <taxon>Euteleostomi</taxon>
        <taxon>Mammalia</taxon>
        <taxon>Eutheria</taxon>
        <taxon>Afrotheria</taxon>
        <taxon>Tenrecidae</taxon>
        <taxon>Tenrecinae</taxon>
        <taxon>Echinops</taxon>
    </lineage>
</organism>
<accession>A0AC55CQJ8</accession>
<protein>
    <submittedName>
        <fullName evidence="2">Testis-specific protein TEX28</fullName>
    </submittedName>
</protein>
<sequence length="382" mass="44426">MANGVSNNKQAECSHPLTALSHSVPSTRALSPHEDNRKETIRHRIFHLLEQLRVEKGKRDANTMDYLKLVAKADRHQAQQVRQVFEKVNQRTCATIAQIERRLRRYHQQLQELEEGSQPKSSQLKAPCSQAQCQMPPPHNKAHNPTRKERLATRRPKVTQPSKQGTLQKSEQVVQKMKEELAEIKKEHLGLQVSCECLKEQRQANLQLALKTLQETNYRQQLMAEQANNHLQGYLDEVYYLKHTLASTEEKMAYLSYERAKEIWEVMETFQSRVTKLESLQQVAQKELAKQFWSRPREFLLKFISLLLTLATILLVCISTMCAFPWPFFKTRLRMCVSLVLIGLGVLIWQKRHAIPTADWQAWVASKWRLYTRDPKPLAEGT</sequence>
<proteinExistence type="predicted"/>
<evidence type="ECO:0000313" key="1">
    <source>
        <dbReference type="Proteomes" id="UP000694863"/>
    </source>
</evidence>
<keyword evidence="1" id="KW-1185">Reference proteome</keyword>
<gene>
    <name evidence="2" type="primary">TEX28</name>
</gene>
<evidence type="ECO:0000313" key="2">
    <source>
        <dbReference type="RefSeq" id="XP_045141416.1"/>
    </source>
</evidence>
<name>A0AC55CQJ8_ECHTE</name>
<dbReference type="RefSeq" id="XP_045141416.1">
    <property type="nucleotide sequence ID" value="XM_045285481.1"/>
</dbReference>